<protein>
    <submittedName>
        <fullName evidence="2">Uncharacterized protein</fullName>
    </submittedName>
</protein>
<name>A0ABX8LVZ9_9GAMM</name>
<evidence type="ECO:0000313" key="3">
    <source>
        <dbReference type="Proteomes" id="UP000693715"/>
    </source>
</evidence>
<dbReference type="RefSeq" id="WP_336246317.1">
    <property type="nucleotide sequence ID" value="NZ_CP020335.1"/>
</dbReference>
<evidence type="ECO:0000313" key="2">
    <source>
        <dbReference type="EMBL" id="QXF33499.1"/>
    </source>
</evidence>
<organism evidence="2 3">
    <name type="scientific">Photorhabdus akhurstii</name>
    <dbReference type="NCBI Taxonomy" id="171438"/>
    <lineage>
        <taxon>Bacteria</taxon>
        <taxon>Pseudomonadati</taxon>
        <taxon>Pseudomonadota</taxon>
        <taxon>Gammaproteobacteria</taxon>
        <taxon>Enterobacterales</taxon>
        <taxon>Morganellaceae</taxon>
        <taxon>Photorhabdus</taxon>
    </lineage>
</organism>
<keyword evidence="3" id="KW-1185">Reference proteome</keyword>
<feature type="region of interest" description="Disordered" evidence="1">
    <location>
        <begin position="38"/>
        <end position="59"/>
    </location>
</feature>
<dbReference type="Proteomes" id="UP000693715">
    <property type="component" value="Chromosome"/>
</dbReference>
<dbReference type="EMBL" id="CP020335">
    <property type="protein sequence ID" value="QXF33499.1"/>
    <property type="molecule type" value="Genomic_DNA"/>
</dbReference>
<reference evidence="2 3" key="1">
    <citation type="submission" date="2017-03" db="EMBL/GenBank/DDBJ databases">
        <title>Genome comparison of Photorhabdus luminescens strain 0813-124 phase variants.</title>
        <authorList>
            <person name="Chien C.-C."/>
            <person name="Chen W.-J."/>
            <person name="Shih M.-C."/>
            <person name="Hsieh F.-C."/>
        </authorList>
    </citation>
    <scope>NUCLEOTIDE SEQUENCE [LARGE SCALE GENOMIC DNA]</scope>
    <source>
        <strain evidence="2 3">0813-124 phase II</strain>
    </source>
</reference>
<accession>A0ABX8LVZ9</accession>
<evidence type="ECO:0000256" key="1">
    <source>
        <dbReference type="SAM" id="MobiDB-lite"/>
    </source>
</evidence>
<sequence>MAIEYYLLVGDKTTCGKRPGTYIIAGGISYFTSITAPKREQPPRGNKHLPEPDKPQDKKLPWYKRCLTVAKIRPKPLLPLWLQLPAVW</sequence>
<proteinExistence type="predicted"/>
<gene>
    <name evidence="2" type="ORF">B0X70_10350</name>
</gene>